<evidence type="ECO:0000256" key="8">
    <source>
        <dbReference type="ARBA" id="ARBA00023034"/>
    </source>
</evidence>
<feature type="compositionally biased region" description="Polar residues" evidence="10">
    <location>
        <begin position="101"/>
        <end position="115"/>
    </location>
</feature>
<dbReference type="Gene3D" id="3.90.550.10">
    <property type="entry name" value="Spore Coat Polysaccharide Biosynthesis Protein SpsA, Chain A"/>
    <property type="match status" value="1"/>
</dbReference>
<organism evidence="12 13">
    <name type="scientific">Dactylonectria estremocensis</name>
    <dbReference type="NCBI Taxonomy" id="1079267"/>
    <lineage>
        <taxon>Eukaryota</taxon>
        <taxon>Fungi</taxon>
        <taxon>Dikarya</taxon>
        <taxon>Ascomycota</taxon>
        <taxon>Pezizomycotina</taxon>
        <taxon>Sordariomycetes</taxon>
        <taxon>Hypocreomycetidae</taxon>
        <taxon>Hypocreales</taxon>
        <taxon>Nectriaceae</taxon>
        <taxon>Dactylonectria</taxon>
    </lineage>
</organism>
<evidence type="ECO:0000256" key="1">
    <source>
        <dbReference type="ARBA" id="ARBA00004323"/>
    </source>
</evidence>
<keyword evidence="12" id="KW-0328">Glycosyltransferase</keyword>
<proteinExistence type="inferred from homology"/>
<keyword evidence="5 11" id="KW-0812">Transmembrane</keyword>
<feature type="region of interest" description="Disordered" evidence="10">
    <location>
        <begin position="136"/>
        <end position="156"/>
    </location>
</feature>
<evidence type="ECO:0000313" key="12">
    <source>
        <dbReference type="EMBL" id="KAH7129797.1"/>
    </source>
</evidence>
<evidence type="ECO:0000256" key="3">
    <source>
        <dbReference type="ARBA" id="ARBA00009105"/>
    </source>
</evidence>
<protein>
    <submittedName>
        <fullName evidence="12">Mannosyltransferase putative-domain-containing protein</fullName>
    </submittedName>
</protein>
<feature type="region of interest" description="Disordered" evidence="10">
    <location>
        <begin position="84"/>
        <end position="116"/>
    </location>
</feature>
<evidence type="ECO:0000256" key="5">
    <source>
        <dbReference type="ARBA" id="ARBA00022692"/>
    </source>
</evidence>
<accession>A0A9P9IQV3</accession>
<dbReference type="EMBL" id="JAGMUU010000020">
    <property type="protein sequence ID" value="KAH7129797.1"/>
    <property type="molecule type" value="Genomic_DNA"/>
</dbReference>
<keyword evidence="9 11" id="KW-0472">Membrane</keyword>
<dbReference type="InterPro" id="IPR022751">
    <property type="entry name" value="Alpha_mannosyltransferase"/>
</dbReference>
<keyword evidence="13" id="KW-1185">Reference proteome</keyword>
<feature type="transmembrane region" description="Helical" evidence="11">
    <location>
        <begin position="25"/>
        <end position="43"/>
    </location>
</feature>
<keyword evidence="7 11" id="KW-1133">Transmembrane helix</keyword>
<comment type="caution">
    <text evidence="12">The sequence shown here is derived from an EMBL/GenBank/DDBJ whole genome shotgun (WGS) entry which is preliminary data.</text>
</comment>
<gene>
    <name evidence="12" type="ORF">B0J13DRAFT_563372</name>
</gene>
<dbReference type="OrthoDB" id="4484309at2759"/>
<comment type="similarity">
    <text evidence="3">Belongs to the MNN1/MNT family.</text>
</comment>
<reference evidence="12" key="1">
    <citation type="journal article" date="2021" name="Nat. Commun.">
        <title>Genetic determinants of endophytism in the Arabidopsis root mycobiome.</title>
        <authorList>
            <person name="Mesny F."/>
            <person name="Miyauchi S."/>
            <person name="Thiergart T."/>
            <person name="Pickel B."/>
            <person name="Atanasova L."/>
            <person name="Karlsson M."/>
            <person name="Huettel B."/>
            <person name="Barry K.W."/>
            <person name="Haridas S."/>
            <person name="Chen C."/>
            <person name="Bauer D."/>
            <person name="Andreopoulos W."/>
            <person name="Pangilinan J."/>
            <person name="LaButti K."/>
            <person name="Riley R."/>
            <person name="Lipzen A."/>
            <person name="Clum A."/>
            <person name="Drula E."/>
            <person name="Henrissat B."/>
            <person name="Kohler A."/>
            <person name="Grigoriev I.V."/>
            <person name="Martin F.M."/>
            <person name="Hacquard S."/>
        </authorList>
    </citation>
    <scope>NUCLEOTIDE SEQUENCE</scope>
    <source>
        <strain evidence="12">MPI-CAGE-AT-0021</strain>
    </source>
</reference>
<keyword evidence="4" id="KW-0808">Transferase</keyword>
<dbReference type="PANTHER" id="PTHR31646:SF1">
    <property type="entry name" value="ALPHA-1,2-MANNOSYLTRANSFERASE MNN2"/>
    <property type="match status" value="1"/>
</dbReference>
<evidence type="ECO:0000256" key="4">
    <source>
        <dbReference type="ARBA" id="ARBA00022679"/>
    </source>
</evidence>
<evidence type="ECO:0000256" key="10">
    <source>
        <dbReference type="SAM" id="MobiDB-lite"/>
    </source>
</evidence>
<comment type="pathway">
    <text evidence="2">Protein modification; protein glycosylation.</text>
</comment>
<evidence type="ECO:0000256" key="11">
    <source>
        <dbReference type="SAM" id="Phobius"/>
    </source>
</evidence>
<name>A0A9P9IQV3_9HYPO</name>
<dbReference type="GO" id="GO:0000139">
    <property type="term" value="C:Golgi membrane"/>
    <property type="evidence" value="ECO:0007669"/>
    <property type="project" value="UniProtKB-SubCell"/>
</dbReference>
<dbReference type="PANTHER" id="PTHR31646">
    <property type="entry name" value="ALPHA-1,2-MANNOSYLTRANSFERASE MNN2"/>
    <property type="match status" value="1"/>
</dbReference>
<dbReference type="Proteomes" id="UP000717696">
    <property type="component" value="Unassembled WGS sequence"/>
</dbReference>
<dbReference type="InterPro" id="IPR029044">
    <property type="entry name" value="Nucleotide-diphossugar_trans"/>
</dbReference>
<dbReference type="Pfam" id="PF11051">
    <property type="entry name" value="Mannosyl_trans3"/>
    <property type="match status" value="2"/>
</dbReference>
<evidence type="ECO:0000256" key="9">
    <source>
        <dbReference type="ARBA" id="ARBA00023136"/>
    </source>
</evidence>
<dbReference type="GO" id="GO:0000026">
    <property type="term" value="F:alpha-1,2-mannosyltransferase activity"/>
    <property type="evidence" value="ECO:0007669"/>
    <property type="project" value="TreeGrafter"/>
</dbReference>
<keyword evidence="8" id="KW-0333">Golgi apparatus</keyword>
<evidence type="ECO:0000256" key="7">
    <source>
        <dbReference type="ARBA" id="ARBA00022989"/>
    </source>
</evidence>
<dbReference type="GO" id="GO:0046354">
    <property type="term" value="P:mannan biosynthetic process"/>
    <property type="evidence" value="ECO:0007669"/>
    <property type="project" value="TreeGrafter"/>
</dbReference>
<evidence type="ECO:0000313" key="13">
    <source>
        <dbReference type="Proteomes" id="UP000717696"/>
    </source>
</evidence>
<evidence type="ECO:0000256" key="6">
    <source>
        <dbReference type="ARBA" id="ARBA00022968"/>
    </source>
</evidence>
<sequence>MIQWWKDDTTHSSTWASLVQPRRNILRFIAVLILFGFLLLSIWELSSYPSPPEEYDDTTVVRPDELPDIEVPAENAAVTTTIVSEEATTSKLPLTHPSPSPTGASNDQPESTKPTSEMADFWGKLANQLYKAEPKGPKIAPAKPLSRDKFDPNGATPQTDTNVLILPEEEFESLQQNHADYVKAIQKLAPSLPFNKSSRGIVMTSKSETFGIAVTAILMLRHIGSKLPVELFLDSTNERERRLCDQSLTELQVTCLNIDDYLRLPESLELKTPKLERYQFKPFSLLFSSFQEVLFLDADAFPIRSPDSVFDTEPYKSRGLVTWPDFWLPTISPLFYDIAGAAMPNVTLKSRASESGVMLYDKSKHADSLLLAVYYNFYGPKFYYQLHSQGAWGSGDKETFLQSALVLGNPAWQVKTPPQMITSEGINYGSGIWQADPELDMIRYLESEKSAAEDSQEGNEKRDADKAKITSTMFVHLNRVKIDARRLNQLTGDLFTKEEDGELSRLWGPDSDSVVEVAGYDLEKVIWEEIIKATCERSLLEDCDRIREYYSRVFTR</sequence>
<dbReference type="SUPFAM" id="SSF53448">
    <property type="entry name" value="Nucleotide-diphospho-sugar transferases"/>
    <property type="match status" value="1"/>
</dbReference>
<comment type="subcellular location">
    <subcellularLocation>
        <location evidence="1">Golgi apparatus membrane</location>
        <topology evidence="1">Single-pass type II membrane protein</topology>
    </subcellularLocation>
</comment>
<dbReference type="AlphaFoldDB" id="A0A9P9IQV3"/>
<keyword evidence="6" id="KW-0735">Signal-anchor</keyword>
<evidence type="ECO:0000256" key="2">
    <source>
        <dbReference type="ARBA" id="ARBA00004922"/>
    </source>
</evidence>